<dbReference type="SUPFAM" id="SSF55785">
    <property type="entry name" value="PYP-like sensor domain (PAS domain)"/>
    <property type="match status" value="1"/>
</dbReference>
<keyword evidence="5" id="KW-1185">Reference proteome</keyword>
<dbReference type="InterPro" id="IPR003661">
    <property type="entry name" value="HisK_dim/P_dom"/>
</dbReference>
<dbReference type="AlphaFoldDB" id="A0A563UC07"/>
<sequence length="267" mass="30714">MRKRFNRLILIIFICGLTWAMLSDRLITSWGQGYPDWQVEVVRTINDVSWFSVVLMILYRQVTLQQSALINSEAQYRDLFAANPNPMWIYSIKTLRFVMVNDACLDKYGYSEDEFLNMSIFNIRPEAEHARLKEILKDPRQGIRQAGIWRHVKADGKEISMAVTSHPLGFNGEPCKLVMATDVTEVLDKEARLQTLNDTLLRIAWSHSHELRKPLCSILGMLPLLSSPETKEEQGNLLHMLEACAYELDDSLIRNSKVIEQLSKDNG</sequence>
<evidence type="ECO:0000256" key="1">
    <source>
        <dbReference type="ARBA" id="ARBA00000085"/>
    </source>
</evidence>
<feature type="domain" description="PAS" evidence="3">
    <location>
        <begin position="72"/>
        <end position="137"/>
    </location>
</feature>
<dbReference type="Proteomes" id="UP000320042">
    <property type="component" value="Unassembled WGS sequence"/>
</dbReference>
<evidence type="ECO:0000313" key="4">
    <source>
        <dbReference type="EMBL" id="TWR28895.1"/>
    </source>
</evidence>
<dbReference type="SMART" id="SM00091">
    <property type="entry name" value="PAS"/>
    <property type="match status" value="1"/>
</dbReference>
<dbReference type="Pfam" id="PF13426">
    <property type="entry name" value="PAS_9"/>
    <property type="match status" value="1"/>
</dbReference>
<dbReference type="Gene3D" id="1.10.287.130">
    <property type="match status" value="1"/>
</dbReference>
<evidence type="ECO:0000259" key="3">
    <source>
        <dbReference type="PROSITE" id="PS50112"/>
    </source>
</evidence>
<dbReference type="InterPro" id="IPR035965">
    <property type="entry name" value="PAS-like_dom_sf"/>
</dbReference>
<organism evidence="4 5">
    <name type="scientific">Mucilaginibacter pallidiroseus</name>
    <dbReference type="NCBI Taxonomy" id="2599295"/>
    <lineage>
        <taxon>Bacteria</taxon>
        <taxon>Pseudomonadati</taxon>
        <taxon>Bacteroidota</taxon>
        <taxon>Sphingobacteriia</taxon>
        <taxon>Sphingobacteriales</taxon>
        <taxon>Sphingobacteriaceae</taxon>
        <taxon>Mucilaginibacter</taxon>
    </lineage>
</organism>
<reference evidence="4 5" key="1">
    <citation type="submission" date="2019-07" db="EMBL/GenBank/DDBJ databases">
        <authorList>
            <person name="Kim J."/>
        </authorList>
    </citation>
    <scope>NUCLEOTIDE SEQUENCE [LARGE SCALE GENOMIC DNA]</scope>
    <source>
        <strain evidence="5">dk17</strain>
    </source>
</reference>
<dbReference type="GO" id="GO:0000155">
    <property type="term" value="F:phosphorelay sensor kinase activity"/>
    <property type="evidence" value="ECO:0007669"/>
    <property type="project" value="InterPro"/>
</dbReference>
<dbReference type="InterPro" id="IPR000014">
    <property type="entry name" value="PAS"/>
</dbReference>
<dbReference type="OrthoDB" id="6231665at2"/>
<comment type="caution">
    <text evidence="4">The sequence shown here is derived from an EMBL/GenBank/DDBJ whole genome shotgun (WGS) entry which is preliminary data.</text>
</comment>
<proteinExistence type="predicted"/>
<comment type="catalytic activity">
    <reaction evidence="1">
        <text>ATP + protein L-histidine = ADP + protein N-phospho-L-histidine.</text>
        <dbReference type="EC" id="2.7.13.3"/>
    </reaction>
</comment>
<gene>
    <name evidence="4" type="ORF">FPZ43_11540</name>
</gene>
<dbReference type="CDD" id="cd00130">
    <property type="entry name" value="PAS"/>
    <property type="match status" value="1"/>
</dbReference>
<dbReference type="NCBIfam" id="TIGR00229">
    <property type="entry name" value="sensory_box"/>
    <property type="match status" value="1"/>
</dbReference>
<protein>
    <recommendedName>
        <fullName evidence="2">histidine kinase</fullName>
        <ecNumber evidence="2">2.7.13.3</ecNumber>
    </recommendedName>
</protein>
<dbReference type="CDD" id="cd00082">
    <property type="entry name" value="HisKA"/>
    <property type="match status" value="1"/>
</dbReference>
<dbReference type="Gene3D" id="3.30.450.20">
    <property type="entry name" value="PAS domain"/>
    <property type="match status" value="1"/>
</dbReference>
<dbReference type="EC" id="2.7.13.3" evidence="2"/>
<evidence type="ECO:0000256" key="2">
    <source>
        <dbReference type="ARBA" id="ARBA00012438"/>
    </source>
</evidence>
<name>A0A563UC07_9SPHI</name>
<accession>A0A563UC07</accession>
<evidence type="ECO:0000313" key="5">
    <source>
        <dbReference type="Proteomes" id="UP000320042"/>
    </source>
</evidence>
<dbReference type="SUPFAM" id="SSF47384">
    <property type="entry name" value="Homodimeric domain of signal transducing histidine kinase"/>
    <property type="match status" value="1"/>
</dbReference>
<dbReference type="PROSITE" id="PS50112">
    <property type="entry name" value="PAS"/>
    <property type="match status" value="1"/>
</dbReference>
<dbReference type="EMBL" id="VOEJ01000005">
    <property type="protein sequence ID" value="TWR28895.1"/>
    <property type="molecule type" value="Genomic_DNA"/>
</dbReference>
<dbReference type="InterPro" id="IPR036097">
    <property type="entry name" value="HisK_dim/P_sf"/>
</dbReference>